<dbReference type="STRING" id="419481.SAMN05216233_104259"/>
<dbReference type="InterPro" id="IPR021070">
    <property type="entry name" value="Killing_trait_RebB"/>
</dbReference>
<dbReference type="EMBL" id="FMUX01000004">
    <property type="protein sequence ID" value="SCY15515.1"/>
    <property type="molecule type" value="Genomic_DNA"/>
</dbReference>
<dbReference type="Proteomes" id="UP000198870">
    <property type="component" value="Unassembled WGS sequence"/>
</dbReference>
<name>A0A1G5DLC8_9BACT</name>
<protein>
    <submittedName>
        <fullName evidence="2">Killing trait domain-containing protein</fullName>
    </submittedName>
</protein>
<sequence length="88" mass="9072">MAEMSKPAADAGSADENKVDPRVLDAVTSTNVAAIGVASDEAMAVSYESLAHSLSLVMQNAGSTQYGMKQIEAAAVAKTCQKILSLIK</sequence>
<evidence type="ECO:0000313" key="3">
    <source>
        <dbReference type="Proteomes" id="UP000198870"/>
    </source>
</evidence>
<dbReference type="AlphaFoldDB" id="A0A1G5DLC8"/>
<keyword evidence="3" id="KW-1185">Reference proteome</keyword>
<evidence type="ECO:0000256" key="1">
    <source>
        <dbReference type="SAM" id="MobiDB-lite"/>
    </source>
</evidence>
<gene>
    <name evidence="2" type="ORF">SAMN05216233_104259</name>
</gene>
<organism evidence="2 3">
    <name type="scientific">Desulfoluna spongiiphila</name>
    <dbReference type="NCBI Taxonomy" id="419481"/>
    <lineage>
        <taxon>Bacteria</taxon>
        <taxon>Pseudomonadati</taxon>
        <taxon>Thermodesulfobacteriota</taxon>
        <taxon>Desulfobacteria</taxon>
        <taxon>Desulfobacterales</taxon>
        <taxon>Desulfolunaceae</taxon>
        <taxon>Desulfoluna</taxon>
    </lineage>
</organism>
<evidence type="ECO:0000313" key="2">
    <source>
        <dbReference type="EMBL" id="SCY15515.1"/>
    </source>
</evidence>
<dbReference type="RefSeq" id="WP_217640265.1">
    <property type="nucleotide sequence ID" value="NZ_FMUX01000004.1"/>
</dbReference>
<proteinExistence type="predicted"/>
<reference evidence="2 3" key="1">
    <citation type="submission" date="2016-10" db="EMBL/GenBank/DDBJ databases">
        <authorList>
            <person name="de Groot N.N."/>
        </authorList>
    </citation>
    <scope>NUCLEOTIDE SEQUENCE [LARGE SCALE GENOMIC DNA]</scope>
    <source>
        <strain evidence="2 3">AA1</strain>
    </source>
</reference>
<accession>A0A1G5DLC8</accession>
<dbReference type="Pfam" id="PF11747">
    <property type="entry name" value="RebB"/>
    <property type="match status" value="1"/>
</dbReference>
<feature type="region of interest" description="Disordered" evidence="1">
    <location>
        <begin position="1"/>
        <end position="20"/>
    </location>
</feature>